<name>A0A8H6MA56_9AGAR</name>
<feature type="compositionally biased region" description="Low complexity" evidence="2">
    <location>
        <begin position="486"/>
        <end position="507"/>
    </location>
</feature>
<feature type="compositionally biased region" description="Polar residues" evidence="2">
    <location>
        <begin position="254"/>
        <end position="265"/>
    </location>
</feature>
<feature type="compositionally biased region" description="Basic and acidic residues" evidence="2">
    <location>
        <begin position="818"/>
        <end position="830"/>
    </location>
</feature>
<dbReference type="SUPFAM" id="SSF46689">
    <property type="entry name" value="Homeodomain-like"/>
    <property type="match status" value="1"/>
</dbReference>
<dbReference type="Gene3D" id="1.10.10.60">
    <property type="entry name" value="Homeodomain-like"/>
    <property type="match status" value="1"/>
</dbReference>
<feature type="compositionally biased region" description="Basic residues" evidence="2">
    <location>
        <begin position="654"/>
        <end position="664"/>
    </location>
</feature>
<accession>A0A8H6MA56</accession>
<dbReference type="EMBL" id="JACGCI010000018">
    <property type="protein sequence ID" value="KAF6758524.1"/>
    <property type="molecule type" value="Genomic_DNA"/>
</dbReference>
<feature type="compositionally biased region" description="Acidic residues" evidence="2">
    <location>
        <begin position="745"/>
        <end position="773"/>
    </location>
</feature>
<feature type="compositionally biased region" description="Low complexity" evidence="2">
    <location>
        <begin position="132"/>
        <end position="145"/>
    </location>
</feature>
<feature type="compositionally biased region" description="Acidic residues" evidence="2">
    <location>
        <begin position="836"/>
        <end position="849"/>
    </location>
</feature>
<organism evidence="4 5">
    <name type="scientific">Ephemerocybe angulata</name>
    <dbReference type="NCBI Taxonomy" id="980116"/>
    <lineage>
        <taxon>Eukaryota</taxon>
        <taxon>Fungi</taxon>
        <taxon>Dikarya</taxon>
        <taxon>Basidiomycota</taxon>
        <taxon>Agaricomycotina</taxon>
        <taxon>Agaricomycetes</taxon>
        <taxon>Agaricomycetidae</taxon>
        <taxon>Agaricales</taxon>
        <taxon>Agaricineae</taxon>
        <taxon>Psathyrellaceae</taxon>
        <taxon>Ephemerocybe</taxon>
    </lineage>
</organism>
<feature type="compositionally biased region" description="Acidic residues" evidence="2">
    <location>
        <begin position="781"/>
        <end position="817"/>
    </location>
</feature>
<feature type="compositionally biased region" description="Polar residues" evidence="2">
    <location>
        <begin position="301"/>
        <end position="312"/>
    </location>
</feature>
<comment type="caution">
    <text evidence="4">The sequence shown here is derived from an EMBL/GenBank/DDBJ whole genome shotgun (WGS) entry which is preliminary data.</text>
</comment>
<dbReference type="InterPro" id="IPR015010">
    <property type="entry name" value="TERF2IP_Myb"/>
</dbReference>
<sequence length="978" mass="107867">MAPPLARTSYTEKDRENLVKYLAVYSDSPDGRKGNKLYQNLVENAEGRWPWSSRHTWQSWRDHYTKNGEALNRSIKNYQKRKGLGPYKVPAQDDAEEAPQPKPSKRKASGTAQELHGAKRVKRGENPTANGSPPSRQRSSASKPPRAARPPSPPPTSETESSAAPAHPIAEGRREKEKQASIPAQPRPKSILKGRKVDDDDPFISSPPGTPTSLAPSQSRKQPPKYQEGAFRSTLNVGKPPTWPPIRTHKSKNQNKTPLEPTSSALAMPPPDVPDRVKAAAVPAVTSSSSSSTSSGPQYVVVNTQASSSKTQLPPGKFKSVDEAIGRNTNTTPVFSQSSHAASKKASNPAPIRITPQPQPQADPVKPKQRPQVPVASLSRGFPSPTNVFGSDNDTPLSRGALNGNGVTTKPDKVVQKPEELRKTDSIEAETPCPRIDLKDFVNTQNRSRRLSSLPSGTTTTAASSTTSSRASLPTNTNAKRRRRSSNSFNASSLNAHAPRRSSSAFSAASFRDTQHFEDAGRQIFAQLGKEYGFDVSVVSNMYELLRDLERTKGALRELREKLREAGKEILDRELGGTNDDDDEDGSEVEGGAAGESDQGSEGGKFSFGIPSARKSPKAEVKVDRRSSNGPRRSLLTMRPIPHAPDPLEAHYSPPRRTRAGRYSRHADAARRQSGLSLSEAGRDVEGLMRRWREGQVGQTPSGMGVGEGSEGRWSSPVLPMLDLRESAGRGRPSLPPSSPPRGELEDEDEDDEQVEDDDEEKAEEQAEEQWGEQEEKQWEEQGEEQWEVQEEDQMEEQVEEQVEDDEDDNGSSDEEETQVKSELIDHYDGELYAQSEDEEHEADADPEADVGMALDTDVEEDVMDDHHAPEPPSEGEDDEEAEAEFEAQSALAEALNNSTDPSAWYKAFSPKARKIHHELFTLATTVNHENIDAMREWEARQDPEDLQWHQAVLLETFAYRVSKGERDVFDFSGYTRE</sequence>
<evidence type="ECO:0000256" key="1">
    <source>
        <dbReference type="SAM" id="Coils"/>
    </source>
</evidence>
<evidence type="ECO:0000259" key="3">
    <source>
        <dbReference type="Pfam" id="PF08914"/>
    </source>
</evidence>
<feature type="compositionally biased region" description="Basic and acidic residues" evidence="2">
    <location>
        <begin position="617"/>
        <end position="627"/>
    </location>
</feature>
<dbReference type="OrthoDB" id="435460at2759"/>
<feature type="compositionally biased region" description="Low complexity" evidence="2">
    <location>
        <begin position="286"/>
        <end position="295"/>
    </location>
</feature>
<keyword evidence="5" id="KW-1185">Reference proteome</keyword>
<feature type="coiled-coil region" evidence="1">
    <location>
        <begin position="542"/>
        <end position="569"/>
    </location>
</feature>
<feature type="compositionally biased region" description="Basic and acidic residues" evidence="2">
    <location>
        <begin position="170"/>
        <end position="179"/>
    </location>
</feature>
<proteinExistence type="predicted"/>
<feature type="region of interest" description="Disordered" evidence="2">
    <location>
        <begin position="75"/>
        <end position="507"/>
    </location>
</feature>
<feature type="compositionally biased region" description="Low complexity" evidence="2">
    <location>
        <begin position="157"/>
        <end position="166"/>
    </location>
</feature>
<protein>
    <recommendedName>
        <fullName evidence="3">TERF2-interacting telomeric protein 1 Myb domain-containing protein</fullName>
    </recommendedName>
</protein>
<dbReference type="InterPro" id="IPR009057">
    <property type="entry name" value="Homeodomain-like_sf"/>
</dbReference>
<reference evidence="4 5" key="1">
    <citation type="submission" date="2020-07" db="EMBL/GenBank/DDBJ databases">
        <title>Comparative genomics of pyrophilous fungi reveals a link between fire events and developmental genes.</title>
        <authorList>
            <consortium name="DOE Joint Genome Institute"/>
            <person name="Steindorff A.S."/>
            <person name="Carver A."/>
            <person name="Calhoun S."/>
            <person name="Stillman K."/>
            <person name="Liu H."/>
            <person name="Lipzen A."/>
            <person name="Pangilinan J."/>
            <person name="Labutti K."/>
            <person name="Bruns T.D."/>
            <person name="Grigoriev I.V."/>
        </authorList>
    </citation>
    <scope>NUCLEOTIDE SEQUENCE [LARGE SCALE GENOMIC DNA]</scope>
    <source>
        <strain evidence="4 5">CBS 144469</strain>
    </source>
</reference>
<feature type="compositionally biased region" description="Low complexity" evidence="2">
    <location>
        <begin position="451"/>
        <end position="478"/>
    </location>
</feature>
<keyword evidence="1" id="KW-0175">Coiled coil</keyword>
<feature type="compositionally biased region" description="Acidic residues" evidence="2">
    <location>
        <begin position="579"/>
        <end position="588"/>
    </location>
</feature>
<dbReference type="AlphaFoldDB" id="A0A8H6MA56"/>
<evidence type="ECO:0000313" key="4">
    <source>
        <dbReference type="EMBL" id="KAF6758524.1"/>
    </source>
</evidence>
<feature type="compositionally biased region" description="Polar residues" evidence="2">
    <location>
        <begin position="211"/>
        <end position="221"/>
    </location>
</feature>
<dbReference type="Proteomes" id="UP000521943">
    <property type="component" value="Unassembled WGS sequence"/>
</dbReference>
<evidence type="ECO:0000313" key="5">
    <source>
        <dbReference type="Proteomes" id="UP000521943"/>
    </source>
</evidence>
<feature type="compositionally biased region" description="Acidic residues" evidence="2">
    <location>
        <begin position="874"/>
        <end position="886"/>
    </location>
</feature>
<feature type="compositionally biased region" description="Basic and acidic residues" evidence="2">
    <location>
        <begin position="681"/>
        <end position="694"/>
    </location>
</feature>
<feature type="compositionally biased region" description="Pro residues" evidence="2">
    <location>
        <begin position="147"/>
        <end position="156"/>
    </location>
</feature>
<feature type="compositionally biased region" description="Polar residues" evidence="2">
    <location>
        <begin position="384"/>
        <end position="396"/>
    </location>
</feature>
<evidence type="ECO:0000256" key="2">
    <source>
        <dbReference type="SAM" id="MobiDB-lite"/>
    </source>
</evidence>
<feature type="domain" description="TERF2-interacting telomeric protein 1 Myb" evidence="3">
    <location>
        <begin position="10"/>
        <end position="67"/>
    </location>
</feature>
<feature type="region of interest" description="Disordered" evidence="2">
    <location>
        <begin position="570"/>
        <end position="887"/>
    </location>
</feature>
<dbReference type="CDD" id="cd11655">
    <property type="entry name" value="rap1_myb-like"/>
    <property type="match status" value="1"/>
</dbReference>
<dbReference type="Pfam" id="PF08914">
    <property type="entry name" value="Myb_Rap1"/>
    <property type="match status" value="1"/>
</dbReference>
<feature type="compositionally biased region" description="Basic and acidic residues" evidence="2">
    <location>
        <begin position="410"/>
        <end position="426"/>
    </location>
</feature>
<gene>
    <name evidence="4" type="ORF">DFP72DRAFT_887446</name>
</gene>
<feature type="compositionally biased region" description="Low complexity" evidence="2">
    <location>
        <begin position="336"/>
        <end position="347"/>
    </location>
</feature>